<evidence type="ECO:0000256" key="2">
    <source>
        <dbReference type="SAM" id="MobiDB-lite"/>
    </source>
</evidence>
<dbReference type="InParanoid" id="A0A024GGU1"/>
<sequence>MTNSKAAIYRSQKRSVLTQSQRNRNVREGREVFNTAQEAYKCLCAKYHLEPDRLLLQSLRNDAYTLKLDTFGPEELRVHMKALYNRNIKEINISFGSIRVNRDLRHKLTRLGQQRAFAATSKGSAIAIKSVSFASYKFANLRCLQVRGIKIGKKEVVMLEKGIAKCYKLERIDLSGSRLGDAGIGVLAPTIGRSPAVYYMNFAQCKLTDGSKNHIIKLISLFGITNDETVWSQSLRCIGEAKCEGPRILLDLSKNHFGDKTIEAIEGALSSDHWLLGLNLCENTITDRGISIIVDRCLQVNDTLPIVSVKGPGIYSDIMPKKLECIALERMQYLDRFAHESKEKHFFLCELLLKWNVSKKLILGICEGSGRKTESTKTETPSDEKQKLESHELMHILVDRLKDSQSSLQQTRNQLSRVTEEKEKLQLEVHQLRDVKKSHTRAEDEKDVEFEARLIDQLELTLASLALQIEDMKAIKECSDVG</sequence>
<feature type="compositionally biased region" description="Polar residues" evidence="2">
    <location>
        <begin position="14"/>
        <end position="23"/>
    </location>
</feature>
<name>A0A024GGU1_9STRA</name>
<feature type="region of interest" description="Disordered" evidence="2">
    <location>
        <begin position="1"/>
        <end position="24"/>
    </location>
</feature>
<evidence type="ECO:0000313" key="4">
    <source>
        <dbReference type="Proteomes" id="UP000053237"/>
    </source>
</evidence>
<dbReference type="OrthoDB" id="78308at2759"/>
<evidence type="ECO:0000313" key="3">
    <source>
        <dbReference type="EMBL" id="CCI45560.1"/>
    </source>
</evidence>
<evidence type="ECO:0000256" key="1">
    <source>
        <dbReference type="SAM" id="Coils"/>
    </source>
</evidence>
<dbReference type="SUPFAM" id="SSF52047">
    <property type="entry name" value="RNI-like"/>
    <property type="match status" value="1"/>
</dbReference>
<dbReference type="Gene3D" id="3.80.10.10">
    <property type="entry name" value="Ribonuclease Inhibitor"/>
    <property type="match status" value="2"/>
</dbReference>
<dbReference type="EMBL" id="CAIX01000101">
    <property type="protein sequence ID" value="CCI45560.1"/>
    <property type="molecule type" value="Genomic_DNA"/>
</dbReference>
<accession>A0A024GGU1</accession>
<keyword evidence="4" id="KW-1185">Reference proteome</keyword>
<dbReference type="STRING" id="65357.A0A024GGU1"/>
<dbReference type="InterPro" id="IPR032675">
    <property type="entry name" value="LRR_dom_sf"/>
</dbReference>
<dbReference type="Proteomes" id="UP000053237">
    <property type="component" value="Unassembled WGS sequence"/>
</dbReference>
<proteinExistence type="predicted"/>
<gene>
    <name evidence="3" type="ORF">BN9_064570</name>
</gene>
<protein>
    <submittedName>
        <fullName evidence="3">Uncharacterized protein</fullName>
    </submittedName>
</protein>
<dbReference type="PANTHER" id="PTHR24110:SF3">
    <property type="entry name" value="CENTROSOMAL PROTEIN OF 78 KDA"/>
    <property type="match status" value="1"/>
</dbReference>
<comment type="caution">
    <text evidence="3">The sequence shown here is derived from an EMBL/GenBank/DDBJ whole genome shotgun (WGS) entry which is preliminary data.</text>
</comment>
<dbReference type="AlphaFoldDB" id="A0A024GGU1"/>
<organism evidence="3 4">
    <name type="scientific">Albugo candida</name>
    <dbReference type="NCBI Taxonomy" id="65357"/>
    <lineage>
        <taxon>Eukaryota</taxon>
        <taxon>Sar</taxon>
        <taxon>Stramenopiles</taxon>
        <taxon>Oomycota</taxon>
        <taxon>Peronosporomycetes</taxon>
        <taxon>Albuginales</taxon>
        <taxon>Albuginaceae</taxon>
        <taxon>Albugo</taxon>
    </lineage>
</organism>
<reference evidence="3 4" key="1">
    <citation type="submission" date="2012-05" db="EMBL/GenBank/DDBJ databases">
        <title>Recombination and specialization in a pathogen metapopulation.</title>
        <authorList>
            <person name="Gardiner A."/>
            <person name="Kemen E."/>
            <person name="Schultz-Larsen T."/>
            <person name="MacLean D."/>
            <person name="Van Oosterhout C."/>
            <person name="Jones J.D.G."/>
        </authorList>
    </citation>
    <scope>NUCLEOTIDE SEQUENCE [LARGE SCALE GENOMIC DNA]</scope>
    <source>
        <strain evidence="3 4">Ac Nc2</strain>
    </source>
</reference>
<feature type="coiled-coil region" evidence="1">
    <location>
        <begin position="401"/>
        <end position="475"/>
    </location>
</feature>
<dbReference type="PANTHER" id="PTHR24110">
    <property type="entry name" value="CENTROSOMAL PROTEIN OF 78 KDA"/>
    <property type="match status" value="1"/>
</dbReference>
<keyword evidence="1" id="KW-0175">Coiled coil</keyword>